<reference evidence="3 4" key="1">
    <citation type="submission" date="2020-07" db="EMBL/GenBank/DDBJ databases">
        <title>Sequencing the genomes of 1000 actinobacteria strains.</title>
        <authorList>
            <person name="Klenk H.-P."/>
        </authorList>
    </citation>
    <scope>NUCLEOTIDE SEQUENCE [LARGE SCALE GENOMIC DNA]</scope>
    <source>
        <strain evidence="3 4">DSM 45772</strain>
    </source>
</reference>
<evidence type="ECO:0000256" key="1">
    <source>
        <dbReference type="SAM" id="MobiDB-lite"/>
    </source>
</evidence>
<dbReference type="EMBL" id="JACCBN010000001">
    <property type="protein sequence ID" value="NYD39187.1"/>
    <property type="molecule type" value="Genomic_DNA"/>
</dbReference>
<evidence type="ECO:0008006" key="5">
    <source>
        <dbReference type="Google" id="ProtNLM"/>
    </source>
</evidence>
<keyword evidence="2" id="KW-1133">Transmembrane helix</keyword>
<name>A0A7Y9J850_9PSEU</name>
<proteinExistence type="predicted"/>
<organism evidence="3 4">
    <name type="scientific">Actinomycetospora corticicola</name>
    <dbReference type="NCBI Taxonomy" id="663602"/>
    <lineage>
        <taxon>Bacteria</taxon>
        <taxon>Bacillati</taxon>
        <taxon>Actinomycetota</taxon>
        <taxon>Actinomycetes</taxon>
        <taxon>Pseudonocardiales</taxon>
        <taxon>Pseudonocardiaceae</taxon>
        <taxon>Actinomycetospora</taxon>
    </lineage>
</organism>
<evidence type="ECO:0000256" key="2">
    <source>
        <dbReference type="SAM" id="Phobius"/>
    </source>
</evidence>
<dbReference type="InterPro" id="IPR038468">
    <property type="entry name" value="MmpS_C"/>
</dbReference>
<feature type="transmembrane region" description="Helical" evidence="2">
    <location>
        <begin position="78"/>
        <end position="98"/>
    </location>
</feature>
<gene>
    <name evidence="3" type="ORF">BJ983_005289</name>
</gene>
<dbReference type="Gene3D" id="2.60.40.2880">
    <property type="entry name" value="MmpS1-5, C-terminal soluble domain"/>
    <property type="match status" value="1"/>
</dbReference>
<feature type="transmembrane region" description="Helical" evidence="2">
    <location>
        <begin position="133"/>
        <end position="155"/>
    </location>
</feature>
<feature type="transmembrane region" description="Helical" evidence="2">
    <location>
        <begin position="104"/>
        <end position="121"/>
    </location>
</feature>
<keyword evidence="4" id="KW-1185">Reference proteome</keyword>
<keyword evidence="2" id="KW-0812">Transmembrane</keyword>
<comment type="caution">
    <text evidence="3">The sequence shown here is derived from an EMBL/GenBank/DDBJ whole genome shotgun (WGS) entry which is preliminary data.</text>
</comment>
<sequence>MTQGIAGSRHGRNVGQTADSPFDDALTTPIRIPQAVTPVARPQVPVQRVAGPQQQVPAPQPQAFVPPHPPTPQLPPQANGLATAGLVVGIIAAVLSFIPFVGTVSWVLAPIGLVLSLVGLIKSGKARSGRGKSIAGLVLGVVALLMCILYTAVFVGSVNSVAQQSAAVHQVTYEVTTAKKSNVTVTYSQSQNDDLAMASVADAAAPWSADAQVSGLMGPNMTATLSPDLDNPGRSDTITCTIREDGVQVAQNSAKGPNASVTCAK</sequence>
<dbReference type="Proteomes" id="UP000535890">
    <property type="component" value="Unassembled WGS sequence"/>
</dbReference>
<keyword evidence="2" id="KW-0472">Membrane</keyword>
<dbReference type="AlphaFoldDB" id="A0A7Y9J850"/>
<accession>A0A7Y9J850</accession>
<protein>
    <recommendedName>
        <fullName evidence="5">MmpS family membrane protein</fullName>
    </recommendedName>
</protein>
<evidence type="ECO:0000313" key="4">
    <source>
        <dbReference type="Proteomes" id="UP000535890"/>
    </source>
</evidence>
<dbReference type="RefSeq" id="WP_179796541.1">
    <property type="nucleotide sequence ID" value="NZ_BAABHP010000001.1"/>
</dbReference>
<evidence type="ECO:0000313" key="3">
    <source>
        <dbReference type="EMBL" id="NYD39187.1"/>
    </source>
</evidence>
<feature type="region of interest" description="Disordered" evidence="1">
    <location>
        <begin position="1"/>
        <end position="25"/>
    </location>
</feature>